<dbReference type="EnsemblPlants" id="KQL25132">
    <property type="protein sequence ID" value="KQL25132"/>
    <property type="gene ID" value="SETIT_032722mg"/>
</dbReference>
<accession>K4A1H9</accession>
<sequence length="94" mass="10429">TPPAGTSSPITGHPPSTAMARAAARPRRLELAERWRGIQEDEEAEDGGEPSAAKHRRLIRAKEEWYGVYALLFFKSCKARAIGLRLARSMGKLR</sequence>
<dbReference type="AlphaFoldDB" id="K4A1H9"/>
<dbReference type="Proteomes" id="UP000004995">
    <property type="component" value="Unassembled WGS sequence"/>
</dbReference>
<dbReference type="Gramene" id="KQL25132">
    <property type="protein sequence ID" value="KQL25132"/>
    <property type="gene ID" value="SETIT_032722mg"/>
</dbReference>
<organism evidence="2 3">
    <name type="scientific">Setaria italica</name>
    <name type="common">Foxtail millet</name>
    <name type="synonym">Panicum italicum</name>
    <dbReference type="NCBI Taxonomy" id="4555"/>
    <lineage>
        <taxon>Eukaryota</taxon>
        <taxon>Viridiplantae</taxon>
        <taxon>Streptophyta</taxon>
        <taxon>Embryophyta</taxon>
        <taxon>Tracheophyta</taxon>
        <taxon>Spermatophyta</taxon>
        <taxon>Magnoliopsida</taxon>
        <taxon>Liliopsida</taxon>
        <taxon>Poales</taxon>
        <taxon>Poaceae</taxon>
        <taxon>PACMAD clade</taxon>
        <taxon>Panicoideae</taxon>
        <taxon>Panicodae</taxon>
        <taxon>Paniceae</taxon>
        <taxon>Cenchrinae</taxon>
        <taxon>Setaria</taxon>
    </lineage>
</organism>
<keyword evidence="3" id="KW-1185">Reference proteome</keyword>
<reference evidence="2" key="2">
    <citation type="submission" date="2018-08" db="UniProtKB">
        <authorList>
            <consortium name="EnsemblPlants"/>
        </authorList>
    </citation>
    <scope>IDENTIFICATION</scope>
    <source>
        <strain evidence="2">Yugu1</strain>
    </source>
</reference>
<dbReference type="EMBL" id="AGNK02001179">
    <property type="status" value="NOT_ANNOTATED_CDS"/>
    <property type="molecule type" value="Genomic_DNA"/>
</dbReference>
<feature type="region of interest" description="Disordered" evidence="1">
    <location>
        <begin position="1"/>
        <end position="24"/>
    </location>
</feature>
<evidence type="ECO:0000313" key="2">
    <source>
        <dbReference type="EnsemblPlants" id="KQL25132"/>
    </source>
</evidence>
<dbReference type="InParanoid" id="K4A1H9"/>
<dbReference type="HOGENOM" id="CLU_2392500_0_0_1"/>
<feature type="compositionally biased region" description="Polar residues" evidence="1">
    <location>
        <begin position="1"/>
        <end position="10"/>
    </location>
</feature>
<reference evidence="3" key="1">
    <citation type="journal article" date="2012" name="Nat. Biotechnol.">
        <title>Reference genome sequence of the model plant Setaria.</title>
        <authorList>
            <person name="Bennetzen J.L."/>
            <person name="Schmutz J."/>
            <person name="Wang H."/>
            <person name="Percifield R."/>
            <person name="Hawkins J."/>
            <person name="Pontaroli A.C."/>
            <person name="Estep M."/>
            <person name="Feng L."/>
            <person name="Vaughn J.N."/>
            <person name="Grimwood J."/>
            <person name="Jenkins J."/>
            <person name="Barry K."/>
            <person name="Lindquist E."/>
            <person name="Hellsten U."/>
            <person name="Deshpande S."/>
            <person name="Wang X."/>
            <person name="Wu X."/>
            <person name="Mitros T."/>
            <person name="Triplett J."/>
            <person name="Yang X."/>
            <person name="Ye C.Y."/>
            <person name="Mauro-Herrera M."/>
            <person name="Wang L."/>
            <person name="Li P."/>
            <person name="Sharma M."/>
            <person name="Sharma R."/>
            <person name="Ronald P.C."/>
            <person name="Panaud O."/>
            <person name="Kellogg E.A."/>
            <person name="Brutnell T.P."/>
            <person name="Doust A.N."/>
            <person name="Tuskan G.A."/>
            <person name="Rokhsar D."/>
            <person name="Devos K.M."/>
        </authorList>
    </citation>
    <scope>NUCLEOTIDE SEQUENCE [LARGE SCALE GENOMIC DNA]</scope>
    <source>
        <strain evidence="3">cv. Yugu1</strain>
    </source>
</reference>
<dbReference type="eggNOG" id="ENOG502R500">
    <property type="taxonomic scope" value="Eukaryota"/>
</dbReference>
<evidence type="ECO:0000313" key="3">
    <source>
        <dbReference type="Proteomes" id="UP000004995"/>
    </source>
</evidence>
<evidence type="ECO:0000256" key="1">
    <source>
        <dbReference type="SAM" id="MobiDB-lite"/>
    </source>
</evidence>
<name>K4A1H9_SETIT</name>
<protein>
    <submittedName>
        <fullName evidence="2">Uncharacterized protein</fullName>
    </submittedName>
</protein>
<proteinExistence type="predicted"/>